<keyword evidence="3" id="KW-1185">Reference proteome</keyword>
<gene>
    <name evidence="2" type="ORF">BOX15_Mlig034277g2</name>
</gene>
<comment type="caution">
    <text evidence="2">The sequence shown here is derived from an EMBL/GenBank/DDBJ whole genome shotgun (WGS) entry which is preliminary data.</text>
</comment>
<accession>A0A267GFI2</accession>
<evidence type="ECO:0000313" key="3">
    <source>
        <dbReference type="Proteomes" id="UP000215902"/>
    </source>
</evidence>
<dbReference type="AlphaFoldDB" id="A0A267GFI2"/>
<feature type="region of interest" description="Disordered" evidence="1">
    <location>
        <begin position="83"/>
        <end position="116"/>
    </location>
</feature>
<name>A0A267GFI2_9PLAT</name>
<feature type="compositionally biased region" description="Basic residues" evidence="1">
    <location>
        <begin position="85"/>
        <end position="116"/>
    </location>
</feature>
<evidence type="ECO:0000256" key="1">
    <source>
        <dbReference type="SAM" id="MobiDB-lite"/>
    </source>
</evidence>
<organism evidence="2 3">
    <name type="scientific">Macrostomum lignano</name>
    <dbReference type="NCBI Taxonomy" id="282301"/>
    <lineage>
        <taxon>Eukaryota</taxon>
        <taxon>Metazoa</taxon>
        <taxon>Spiralia</taxon>
        <taxon>Lophotrochozoa</taxon>
        <taxon>Platyhelminthes</taxon>
        <taxon>Rhabditophora</taxon>
        <taxon>Macrostomorpha</taxon>
        <taxon>Macrostomida</taxon>
        <taxon>Macrostomidae</taxon>
        <taxon>Macrostomum</taxon>
    </lineage>
</organism>
<proteinExistence type="predicted"/>
<sequence>SEDDCHASIRSHSRALEFKFSGYLLLFQQVSVRMSDHKSCKPCGDTQQKHSAELCGEKCKCPPSDCNSGDCCQKNDCCQSEAGKQHHHHQHGEGGHRHHHQHEPGHQGHHHSDHKH</sequence>
<protein>
    <submittedName>
        <fullName evidence="2">Uncharacterized protein</fullName>
    </submittedName>
</protein>
<evidence type="ECO:0000313" key="2">
    <source>
        <dbReference type="EMBL" id="PAA84756.1"/>
    </source>
</evidence>
<dbReference type="Proteomes" id="UP000215902">
    <property type="component" value="Unassembled WGS sequence"/>
</dbReference>
<dbReference type="EMBL" id="NIVC01000363">
    <property type="protein sequence ID" value="PAA84756.1"/>
    <property type="molecule type" value="Genomic_DNA"/>
</dbReference>
<feature type="non-terminal residue" evidence="2">
    <location>
        <position position="1"/>
    </location>
</feature>
<reference evidence="2 3" key="1">
    <citation type="submission" date="2017-06" db="EMBL/GenBank/DDBJ databases">
        <title>A platform for efficient transgenesis in Macrostomum lignano, a flatworm model organism for stem cell research.</title>
        <authorList>
            <person name="Berezikov E."/>
        </authorList>
    </citation>
    <scope>NUCLEOTIDE SEQUENCE [LARGE SCALE GENOMIC DNA]</scope>
    <source>
        <strain evidence="2">DV1</strain>
        <tissue evidence="2">Whole organism</tissue>
    </source>
</reference>